<accession>A0A239HG39</accession>
<proteinExistence type="predicted"/>
<dbReference type="Gene3D" id="3.90.180.10">
    <property type="entry name" value="Medium-chain alcohol dehydrogenases, catalytic domain"/>
    <property type="match status" value="1"/>
</dbReference>
<name>A0A239HG39_9ACTN</name>
<evidence type="ECO:0000313" key="1">
    <source>
        <dbReference type="EMBL" id="SNS80262.1"/>
    </source>
</evidence>
<sequence>MQQVLDRTGGRGQYERSLELIRTGRVDLAPLVTHRFGLADVAEAFDVAATKRDGAIKVLIDV</sequence>
<keyword evidence="2" id="KW-1185">Reference proteome</keyword>
<organism evidence="1 2">
    <name type="scientific">Geodermatophilus pulveris</name>
    <dbReference type="NCBI Taxonomy" id="1564159"/>
    <lineage>
        <taxon>Bacteria</taxon>
        <taxon>Bacillati</taxon>
        <taxon>Actinomycetota</taxon>
        <taxon>Actinomycetes</taxon>
        <taxon>Geodermatophilales</taxon>
        <taxon>Geodermatophilaceae</taxon>
        <taxon>Geodermatophilus</taxon>
    </lineage>
</organism>
<reference evidence="2" key="1">
    <citation type="submission" date="2017-06" db="EMBL/GenBank/DDBJ databases">
        <authorList>
            <person name="Varghese N."/>
            <person name="Submissions S."/>
        </authorList>
    </citation>
    <scope>NUCLEOTIDE SEQUENCE [LARGE SCALE GENOMIC DNA]</scope>
    <source>
        <strain evidence="2">DSM 46839</strain>
    </source>
</reference>
<evidence type="ECO:0000313" key="2">
    <source>
        <dbReference type="Proteomes" id="UP000198373"/>
    </source>
</evidence>
<evidence type="ECO:0008006" key="3">
    <source>
        <dbReference type="Google" id="ProtNLM"/>
    </source>
</evidence>
<dbReference type="Proteomes" id="UP000198373">
    <property type="component" value="Unassembled WGS sequence"/>
</dbReference>
<protein>
    <recommendedName>
        <fullName evidence="3">S-(Hydroxymethyl)glutathione dehydrogenase / alcohol dehydrogenase</fullName>
    </recommendedName>
</protein>
<dbReference type="EMBL" id="FZOO01000008">
    <property type="protein sequence ID" value="SNS80262.1"/>
    <property type="molecule type" value="Genomic_DNA"/>
</dbReference>
<gene>
    <name evidence="1" type="ORF">SAMN06893096_10886</name>
</gene>
<dbReference type="AlphaFoldDB" id="A0A239HG39"/>